<evidence type="ECO:0000313" key="2">
    <source>
        <dbReference type="EMBL" id="TCT08083.1"/>
    </source>
</evidence>
<protein>
    <submittedName>
        <fullName evidence="2">Uncharacterized protein</fullName>
    </submittedName>
</protein>
<evidence type="ECO:0000256" key="1">
    <source>
        <dbReference type="SAM" id="MobiDB-lite"/>
    </source>
</evidence>
<proteinExistence type="predicted"/>
<dbReference type="EMBL" id="SMAI01000001">
    <property type="protein sequence ID" value="TCT08083.1"/>
    <property type="molecule type" value="Genomic_DNA"/>
</dbReference>
<dbReference type="Proteomes" id="UP000294664">
    <property type="component" value="Unassembled WGS sequence"/>
</dbReference>
<dbReference type="AlphaFoldDB" id="A0A4R3M662"/>
<feature type="region of interest" description="Disordered" evidence="1">
    <location>
        <begin position="1"/>
        <end position="72"/>
    </location>
</feature>
<keyword evidence="3" id="KW-1185">Reference proteome</keyword>
<comment type="caution">
    <text evidence="2">The sequence shown here is derived from an EMBL/GenBank/DDBJ whole genome shotgun (WGS) entry which is preliminary data.</text>
</comment>
<sequence>MSADHTHQPATPTRDVDTKPTSRDTPSALPHAHGPSGGMTGATTPSGASGGISARDLAPRASGAVKISGGVG</sequence>
<accession>A0A4R3M662</accession>
<gene>
    <name evidence="2" type="ORF">EDC64_101603</name>
</gene>
<evidence type="ECO:0000313" key="3">
    <source>
        <dbReference type="Proteomes" id="UP000294664"/>
    </source>
</evidence>
<name>A0A4R3M662_9HYPH</name>
<organism evidence="2 3">
    <name type="scientific">Aquabacter spiritensis</name>
    <dbReference type="NCBI Taxonomy" id="933073"/>
    <lineage>
        <taxon>Bacteria</taxon>
        <taxon>Pseudomonadati</taxon>
        <taxon>Pseudomonadota</taxon>
        <taxon>Alphaproteobacteria</taxon>
        <taxon>Hyphomicrobiales</taxon>
        <taxon>Xanthobacteraceae</taxon>
        <taxon>Aquabacter</taxon>
    </lineage>
</organism>
<reference evidence="2 3" key="1">
    <citation type="submission" date="2019-03" db="EMBL/GenBank/DDBJ databases">
        <title>Genomic Encyclopedia of Type Strains, Phase IV (KMG-IV): sequencing the most valuable type-strain genomes for metagenomic binning, comparative biology and taxonomic classification.</title>
        <authorList>
            <person name="Goeker M."/>
        </authorList>
    </citation>
    <scope>NUCLEOTIDE SEQUENCE [LARGE SCALE GENOMIC DNA]</scope>
    <source>
        <strain evidence="2 3">DSM 9035</strain>
    </source>
</reference>